<dbReference type="Gene3D" id="3.90.1150.30">
    <property type="match status" value="1"/>
</dbReference>
<comment type="caution">
    <text evidence="1">The sequence shown here is derived from an EMBL/GenBank/DDBJ whole genome shotgun (WGS) entry which is preliminary data.</text>
</comment>
<dbReference type="InterPro" id="IPR038056">
    <property type="entry name" value="YjbR-like_sf"/>
</dbReference>
<accession>A0A8J4A550</accession>
<dbReference type="InterPro" id="IPR058532">
    <property type="entry name" value="YjbR/MT2646/Rv2570-like"/>
</dbReference>
<dbReference type="AlphaFoldDB" id="A0A8J4A550"/>
<keyword evidence="2" id="KW-1185">Reference proteome</keyword>
<dbReference type="EMBL" id="BOPH01000118">
    <property type="protein sequence ID" value="GIJ73565.1"/>
    <property type="molecule type" value="Genomic_DNA"/>
</dbReference>
<dbReference type="RefSeq" id="WP_203933388.1">
    <property type="nucleotide sequence ID" value="NZ_BOPH01000118.1"/>
</dbReference>
<proteinExistence type="predicted"/>
<dbReference type="SUPFAM" id="SSF142906">
    <property type="entry name" value="YjbR-like"/>
    <property type="match status" value="1"/>
</dbReference>
<gene>
    <name evidence="1" type="ORF">Voc01_084820</name>
</gene>
<dbReference type="Pfam" id="PF04237">
    <property type="entry name" value="YjbR"/>
    <property type="match status" value="1"/>
</dbReference>
<evidence type="ECO:0008006" key="3">
    <source>
        <dbReference type="Google" id="ProtNLM"/>
    </source>
</evidence>
<evidence type="ECO:0000313" key="2">
    <source>
        <dbReference type="Proteomes" id="UP000635606"/>
    </source>
</evidence>
<protein>
    <recommendedName>
        <fullName evidence="3">YjbR protein</fullName>
    </recommendedName>
</protein>
<organism evidence="1 2">
    <name type="scientific">Virgisporangium ochraceum</name>
    <dbReference type="NCBI Taxonomy" id="65505"/>
    <lineage>
        <taxon>Bacteria</taxon>
        <taxon>Bacillati</taxon>
        <taxon>Actinomycetota</taxon>
        <taxon>Actinomycetes</taxon>
        <taxon>Micromonosporales</taxon>
        <taxon>Micromonosporaceae</taxon>
        <taxon>Virgisporangium</taxon>
    </lineage>
</organism>
<reference evidence="1" key="1">
    <citation type="submission" date="2021-01" db="EMBL/GenBank/DDBJ databases">
        <title>Whole genome shotgun sequence of Virgisporangium ochraceum NBRC 16418.</title>
        <authorList>
            <person name="Komaki H."/>
            <person name="Tamura T."/>
        </authorList>
    </citation>
    <scope>NUCLEOTIDE SEQUENCE</scope>
    <source>
        <strain evidence="1">NBRC 16418</strain>
    </source>
</reference>
<sequence length="141" mass="15479">MAGDVPPEVEDRLRAICGSLPEVHEEPAWVGVRWRVRQRTFAHACSVEPVPPGKGAGHPTSDAARVFPGHDRLDVVSFRVPDDDVAGLSAVGFPFYRPGWGTNVIGLVLTAATDWQEVEELLTDSYRIQAPKRLARLVEGR</sequence>
<dbReference type="Proteomes" id="UP000635606">
    <property type="component" value="Unassembled WGS sequence"/>
</dbReference>
<evidence type="ECO:0000313" key="1">
    <source>
        <dbReference type="EMBL" id="GIJ73565.1"/>
    </source>
</evidence>
<name>A0A8J4A550_9ACTN</name>